<accession>A0ABT2GHP8</accession>
<dbReference type="Gene3D" id="3.40.50.1820">
    <property type="entry name" value="alpha/beta hydrolase"/>
    <property type="match status" value="1"/>
</dbReference>
<dbReference type="Proteomes" id="UP001165580">
    <property type="component" value="Unassembled WGS sequence"/>
</dbReference>
<feature type="active site" evidence="3">
    <location>
        <position position="155"/>
    </location>
</feature>
<reference evidence="5" key="1">
    <citation type="submission" date="2022-08" db="EMBL/GenBank/DDBJ databases">
        <authorList>
            <person name="Deng Y."/>
            <person name="Han X.-F."/>
            <person name="Zhang Y.-Q."/>
        </authorList>
    </citation>
    <scope>NUCLEOTIDE SEQUENCE</scope>
    <source>
        <strain evidence="5">CPCC 205716</strain>
    </source>
</reference>
<dbReference type="InterPro" id="IPR029058">
    <property type="entry name" value="AB_hydrolase_fold"/>
</dbReference>
<keyword evidence="6" id="KW-1185">Reference proteome</keyword>
<dbReference type="Pfam" id="PF07859">
    <property type="entry name" value="Abhydrolase_3"/>
    <property type="match status" value="1"/>
</dbReference>
<dbReference type="InterPro" id="IPR013094">
    <property type="entry name" value="AB_hydrolase_3"/>
</dbReference>
<feature type="domain" description="Alpha/beta hydrolase fold-3" evidence="4">
    <location>
        <begin position="83"/>
        <end position="281"/>
    </location>
</feature>
<dbReference type="EMBL" id="JANTEZ010000005">
    <property type="protein sequence ID" value="MCS5715753.1"/>
    <property type="molecule type" value="Genomic_DNA"/>
</dbReference>
<dbReference type="PANTHER" id="PTHR48081">
    <property type="entry name" value="AB HYDROLASE SUPERFAMILY PROTEIN C4A8.06C"/>
    <property type="match status" value="1"/>
</dbReference>
<sequence length="327" mass="34139">MSARLDPATAALLAEINQQPPSLALDSTPDELRAGFSELLRHLHPDTPSPFIGSVRADVVGSAQGGVPVRVYDPVGATGEDVVVYLHGGGWVLGGLDSAEPAASGLATAMGVRVISVDYRLSPEHPHPAAYDDALAVTRAVAATKPRWLGVAGDSAGGNLAAAVGLAAADRQVHVDAQLLFYPALDPSMRAPSHAEFADGFLLTGEAMAYYWDAYRGPSRSAGASFAPLDAPSVAGSPATVLATAGHDPLRDEGARFAERLADSGVPTVHLRSPSLVHGWVDQMDRVPEAAAAFRRAVGVFDGLRRDHLTAVEGSTSARKREDHVRN</sequence>
<evidence type="ECO:0000256" key="3">
    <source>
        <dbReference type="PROSITE-ProRule" id="PRU10038"/>
    </source>
</evidence>
<evidence type="ECO:0000313" key="5">
    <source>
        <dbReference type="EMBL" id="MCS5715753.1"/>
    </source>
</evidence>
<dbReference type="GO" id="GO:0016787">
    <property type="term" value="F:hydrolase activity"/>
    <property type="evidence" value="ECO:0007669"/>
    <property type="project" value="UniProtKB-KW"/>
</dbReference>
<dbReference type="InterPro" id="IPR033140">
    <property type="entry name" value="Lipase_GDXG_put_SER_AS"/>
</dbReference>
<organism evidence="5 6">
    <name type="scientific">Herbiconiux gentiana</name>
    <dbReference type="NCBI Taxonomy" id="2970912"/>
    <lineage>
        <taxon>Bacteria</taxon>
        <taxon>Bacillati</taxon>
        <taxon>Actinomycetota</taxon>
        <taxon>Actinomycetes</taxon>
        <taxon>Micrococcales</taxon>
        <taxon>Microbacteriaceae</taxon>
        <taxon>Herbiconiux</taxon>
    </lineage>
</organism>
<proteinExistence type="inferred from homology"/>
<dbReference type="PROSITE" id="PS01174">
    <property type="entry name" value="LIPASE_GDXG_SER"/>
    <property type="match status" value="1"/>
</dbReference>
<comment type="similarity">
    <text evidence="1">Belongs to the 'GDXG' lipolytic enzyme family.</text>
</comment>
<evidence type="ECO:0000259" key="4">
    <source>
        <dbReference type="Pfam" id="PF07859"/>
    </source>
</evidence>
<protein>
    <submittedName>
        <fullName evidence="5">Alpha/beta hydrolase</fullName>
    </submittedName>
</protein>
<comment type="caution">
    <text evidence="5">The sequence shown here is derived from an EMBL/GenBank/DDBJ whole genome shotgun (WGS) entry which is preliminary data.</text>
</comment>
<dbReference type="RefSeq" id="WP_259487257.1">
    <property type="nucleotide sequence ID" value="NZ_JANTEZ010000005.1"/>
</dbReference>
<keyword evidence="2 5" id="KW-0378">Hydrolase</keyword>
<evidence type="ECO:0000256" key="2">
    <source>
        <dbReference type="ARBA" id="ARBA00022801"/>
    </source>
</evidence>
<dbReference type="InterPro" id="IPR050300">
    <property type="entry name" value="GDXG_lipolytic_enzyme"/>
</dbReference>
<gene>
    <name evidence="5" type="ORF">NVV95_14475</name>
</gene>
<dbReference type="SUPFAM" id="SSF53474">
    <property type="entry name" value="alpha/beta-Hydrolases"/>
    <property type="match status" value="1"/>
</dbReference>
<name>A0ABT2GHP8_9MICO</name>
<evidence type="ECO:0000313" key="6">
    <source>
        <dbReference type="Proteomes" id="UP001165580"/>
    </source>
</evidence>
<dbReference type="PANTHER" id="PTHR48081:SF8">
    <property type="entry name" value="ALPHA_BETA HYDROLASE FOLD-3 DOMAIN-CONTAINING PROTEIN-RELATED"/>
    <property type="match status" value="1"/>
</dbReference>
<evidence type="ECO:0000256" key="1">
    <source>
        <dbReference type="ARBA" id="ARBA00010515"/>
    </source>
</evidence>